<keyword evidence="2" id="KW-1185">Reference proteome</keyword>
<evidence type="ECO:0000313" key="2">
    <source>
        <dbReference type="Proteomes" id="UP000095607"/>
    </source>
</evidence>
<name>A0ABM6ECA5_9BURK</name>
<sequence>MKLPHRQLPLPQKPLLLLPPPTQLLPQRPPLTQLHLPLPLLTLLLQTPPRLLPTLPPRKPPSSNPAFADGTGLGLCCEKTASFGLRFFFVHLGPVMHIHGLCTRARMQKSHRQVNARWLQARAAAAASIPT</sequence>
<protein>
    <submittedName>
        <fullName evidence="1">Uncharacterized protein</fullName>
    </submittedName>
</protein>
<organism evidence="1 2">
    <name type="scientific">Delftia tsuruhatensis</name>
    <dbReference type="NCBI Taxonomy" id="180282"/>
    <lineage>
        <taxon>Bacteria</taxon>
        <taxon>Pseudomonadati</taxon>
        <taxon>Pseudomonadota</taxon>
        <taxon>Betaproteobacteria</taxon>
        <taxon>Burkholderiales</taxon>
        <taxon>Comamonadaceae</taxon>
        <taxon>Delftia</taxon>
    </lineage>
</organism>
<dbReference type="Proteomes" id="UP000095607">
    <property type="component" value="Chromosome"/>
</dbReference>
<accession>A0ABM6ECA5</accession>
<gene>
    <name evidence="1" type="ORF">BI380_29815</name>
</gene>
<reference evidence="1 2" key="1">
    <citation type="submission" date="2016-09" db="EMBL/GenBank/DDBJ databases">
        <title>Complete genome sequence of Deltia acidovorans CM13 isolated from murine proximal colonic tissue.</title>
        <authorList>
            <person name="Saffarian A."/>
        </authorList>
    </citation>
    <scope>NUCLEOTIDE SEQUENCE [LARGE SCALE GENOMIC DNA]</scope>
    <source>
        <strain evidence="1 2">CM13</strain>
    </source>
</reference>
<dbReference type="EMBL" id="CP017420">
    <property type="protein sequence ID" value="AOV05230.1"/>
    <property type="molecule type" value="Genomic_DNA"/>
</dbReference>
<proteinExistence type="predicted"/>
<evidence type="ECO:0000313" key="1">
    <source>
        <dbReference type="EMBL" id="AOV05230.1"/>
    </source>
</evidence>